<dbReference type="EMBL" id="MU001672">
    <property type="protein sequence ID" value="KAF2461103.1"/>
    <property type="molecule type" value="Genomic_DNA"/>
</dbReference>
<dbReference type="PANTHER" id="PTHR20923:SF1">
    <property type="entry name" value="G PATCH DOMAIN AND ANKYRIN REPEAT-CONTAINING PROTEIN 1"/>
    <property type="match status" value="1"/>
</dbReference>
<protein>
    <recommendedName>
        <fullName evidence="2">G-patch domain-containing protein</fullName>
    </recommendedName>
</protein>
<accession>A0A6A6PCF7</accession>
<organism evidence="3 4">
    <name type="scientific">Lineolata rhizophorae</name>
    <dbReference type="NCBI Taxonomy" id="578093"/>
    <lineage>
        <taxon>Eukaryota</taxon>
        <taxon>Fungi</taxon>
        <taxon>Dikarya</taxon>
        <taxon>Ascomycota</taxon>
        <taxon>Pezizomycotina</taxon>
        <taxon>Dothideomycetes</taxon>
        <taxon>Dothideomycetes incertae sedis</taxon>
        <taxon>Lineolatales</taxon>
        <taxon>Lineolataceae</taxon>
        <taxon>Lineolata</taxon>
    </lineage>
</organism>
<keyword evidence="4" id="KW-1185">Reference proteome</keyword>
<sequence length="256" mass="26976">MPASSDDETYTIPLKDQRAFGAGIKRKRIAFVPASDPTSAAGAPRDIDGASVADRYLEIVLGKSAAKEVSALPAAPGEATAAESERRTNVQADGGAGAELRRPSSAPVAAAAECDICKLPITSVAAGTIPHEATLAHQVCLEHSYPPSAIDRNRKGLAVLRAQGWDPDARAGLGVGGEGILHPIKVVEKNDTVGLGVDMKKEKDGAAAVAAAKKKPKKLDAGQVRAKEKEDRVRMEKLRRAFYQSDDVTKYLEEMG</sequence>
<gene>
    <name evidence="3" type="ORF">BDY21DRAFT_334335</name>
</gene>
<feature type="region of interest" description="Disordered" evidence="1">
    <location>
        <begin position="76"/>
        <end position="103"/>
    </location>
</feature>
<dbReference type="SMART" id="SM00443">
    <property type="entry name" value="G_patch"/>
    <property type="match status" value="1"/>
</dbReference>
<dbReference type="GO" id="GO:0003676">
    <property type="term" value="F:nucleic acid binding"/>
    <property type="evidence" value="ECO:0007669"/>
    <property type="project" value="InterPro"/>
</dbReference>
<dbReference type="PANTHER" id="PTHR20923">
    <property type="entry name" value="BAT4 PROTEIN-RELATED"/>
    <property type="match status" value="1"/>
</dbReference>
<dbReference type="InterPro" id="IPR000467">
    <property type="entry name" value="G_patch_dom"/>
</dbReference>
<feature type="domain" description="G-patch" evidence="2">
    <location>
        <begin position="152"/>
        <end position="200"/>
    </location>
</feature>
<dbReference type="InterPro" id="IPR039146">
    <property type="entry name" value="GPANK1"/>
</dbReference>
<dbReference type="OrthoDB" id="20282at2759"/>
<dbReference type="Proteomes" id="UP000799766">
    <property type="component" value="Unassembled WGS sequence"/>
</dbReference>
<dbReference type="Pfam" id="PF01585">
    <property type="entry name" value="G-patch"/>
    <property type="match status" value="1"/>
</dbReference>
<dbReference type="PROSITE" id="PS50174">
    <property type="entry name" value="G_PATCH"/>
    <property type="match status" value="1"/>
</dbReference>
<evidence type="ECO:0000313" key="4">
    <source>
        <dbReference type="Proteomes" id="UP000799766"/>
    </source>
</evidence>
<reference evidence="3" key="1">
    <citation type="journal article" date="2020" name="Stud. Mycol.">
        <title>101 Dothideomycetes genomes: a test case for predicting lifestyles and emergence of pathogens.</title>
        <authorList>
            <person name="Haridas S."/>
            <person name="Albert R."/>
            <person name="Binder M."/>
            <person name="Bloem J."/>
            <person name="Labutti K."/>
            <person name="Salamov A."/>
            <person name="Andreopoulos B."/>
            <person name="Baker S."/>
            <person name="Barry K."/>
            <person name="Bills G."/>
            <person name="Bluhm B."/>
            <person name="Cannon C."/>
            <person name="Castanera R."/>
            <person name="Culley D."/>
            <person name="Daum C."/>
            <person name="Ezra D."/>
            <person name="Gonzalez J."/>
            <person name="Henrissat B."/>
            <person name="Kuo A."/>
            <person name="Liang C."/>
            <person name="Lipzen A."/>
            <person name="Lutzoni F."/>
            <person name="Magnuson J."/>
            <person name="Mondo S."/>
            <person name="Nolan M."/>
            <person name="Ohm R."/>
            <person name="Pangilinan J."/>
            <person name="Park H.-J."/>
            <person name="Ramirez L."/>
            <person name="Alfaro M."/>
            <person name="Sun H."/>
            <person name="Tritt A."/>
            <person name="Yoshinaga Y."/>
            <person name="Zwiers L.-H."/>
            <person name="Turgeon B."/>
            <person name="Goodwin S."/>
            <person name="Spatafora J."/>
            <person name="Crous P."/>
            <person name="Grigoriev I."/>
        </authorList>
    </citation>
    <scope>NUCLEOTIDE SEQUENCE</scope>
    <source>
        <strain evidence="3">ATCC 16933</strain>
    </source>
</reference>
<evidence type="ECO:0000256" key="1">
    <source>
        <dbReference type="SAM" id="MobiDB-lite"/>
    </source>
</evidence>
<feature type="region of interest" description="Disordered" evidence="1">
    <location>
        <begin position="210"/>
        <end position="232"/>
    </location>
</feature>
<proteinExistence type="predicted"/>
<name>A0A6A6PCF7_9PEZI</name>
<evidence type="ECO:0000259" key="2">
    <source>
        <dbReference type="PROSITE" id="PS50174"/>
    </source>
</evidence>
<dbReference type="AlphaFoldDB" id="A0A6A6PCF7"/>
<evidence type="ECO:0000313" key="3">
    <source>
        <dbReference type="EMBL" id="KAF2461103.1"/>
    </source>
</evidence>